<accession>A0A024G9P4</accession>
<dbReference type="STRING" id="65357.A0A024G9P4"/>
<dbReference type="EMBL" id="CAIX01000051">
    <property type="protein sequence ID" value="CCI43601.1"/>
    <property type="molecule type" value="Genomic_DNA"/>
</dbReference>
<dbReference type="InParanoid" id="A0A024G9P4"/>
<sequence>MGKLFEKGCSLTTKGDVMCMHLGKNPLLDFQTEYGVFVADLTPSTPIMAPKRLNEIVMTTVQDTGPTTDVHKGSLHHFHRRLGHIAYDTVEHMVNDPDYGIELIDHVRAKCITTNHPKRPSWKQIFGHVHRLQVNLRACICGTAEKCCSQDVRAFLAWSENEFNCRIHVLRTDGGGEYEVVGLFCKQIGVRRQVTEKGTP</sequence>
<name>A0A024G9P4_9STRA</name>
<dbReference type="OrthoDB" id="98675at2759"/>
<organism evidence="1 2">
    <name type="scientific">Albugo candida</name>
    <dbReference type="NCBI Taxonomy" id="65357"/>
    <lineage>
        <taxon>Eukaryota</taxon>
        <taxon>Sar</taxon>
        <taxon>Stramenopiles</taxon>
        <taxon>Oomycota</taxon>
        <taxon>Peronosporomycetes</taxon>
        <taxon>Albuginales</taxon>
        <taxon>Albuginaceae</taxon>
        <taxon>Albugo</taxon>
    </lineage>
</organism>
<dbReference type="Proteomes" id="UP000053237">
    <property type="component" value="Unassembled WGS sequence"/>
</dbReference>
<protein>
    <recommendedName>
        <fullName evidence="3">GAG-pre-integrase domain-containing protein</fullName>
    </recommendedName>
</protein>
<evidence type="ECO:0000313" key="2">
    <source>
        <dbReference type="Proteomes" id="UP000053237"/>
    </source>
</evidence>
<evidence type="ECO:0000313" key="1">
    <source>
        <dbReference type="EMBL" id="CCI43601.1"/>
    </source>
</evidence>
<evidence type="ECO:0008006" key="3">
    <source>
        <dbReference type="Google" id="ProtNLM"/>
    </source>
</evidence>
<reference evidence="1 2" key="1">
    <citation type="submission" date="2012-05" db="EMBL/GenBank/DDBJ databases">
        <title>Recombination and specialization in a pathogen metapopulation.</title>
        <authorList>
            <person name="Gardiner A."/>
            <person name="Kemen E."/>
            <person name="Schultz-Larsen T."/>
            <person name="MacLean D."/>
            <person name="Van Oosterhout C."/>
            <person name="Jones J.D.G."/>
        </authorList>
    </citation>
    <scope>NUCLEOTIDE SEQUENCE [LARGE SCALE GENOMIC DNA]</scope>
    <source>
        <strain evidence="1 2">Ac Nc2</strain>
    </source>
</reference>
<gene>
    <name evidence="1" type="ORF">BN9_043850</name>
</gene>
<dbReference type="AlphaFoldDB" id="A0A024G9P4"/>
<comment type="caution">
    <text evidence="1">The sequence shown here is derived from an EMBL/GenBank/DDBJ whole genome shotgun (WGS) entry which is preliminary data.</text>
</comment>
<keyword evidence="2" id="KW-1185">Reference proteome</keyword>
<proteinExistence type="predicted"/>